<keyword evidence="2" id="KW-0472">Membrane</keyword>
<feature type="compositionally biased region" description="Low complexity" evidence="1">
    <location>
        <begin position="1040"/>
        <end position="1049"/>
    </location>
</feature>
<protein>
    <recommendedName>
        <fullName evidence="3">DUF6535 domain-containing protein</fullName>
    </recommendedName>
</protein>
<feature type="compositionally biased region" description="Polar residues" evidence="1">
    <location>
        <begin position="54"/>
        <end position="66"/>
    </location>
</feature>
<sequence length="1081" mass="119415">MLVRLSNLKFAEKWSNDAELRTGTDLRFTDHESAEPRRIDSYLNFSLLDSTPRVTPLNDPNQSANHSRFKPGEPFRDLLSADKPGEELSPDATVWKLYRDEAEEYDQELVKGRHASLDVLLLFAALFSAILTAFLVESKNLLQEDPADTAAALLLIIAQNQVNGGPSPSTIDQPTFSPTYAALWINGLWFAALALSLAAALVAMLSKEWLTAYTASRPRPAHTHALLRQARFDGLNNWWALHIIALLPTLLHLALLLFALGLVVYLWTLDVAVAAVTCVVVALTLIFYLATTLLGALIPFCPFVTEISRYLQEVLGTWFGKWLRFQRMDGRFFERQNGITTLEDIHAVSWLAENARDPVVIDCSYQALAGIHLSTEMVDPRTHLGSKSKEWYKSLEPMFPALLNRFEAAIRKGRDIASTRGANLARFARALVELSTFMDDKNLHTQLPNPGSEEKPRFRDTIRPTLESLAMSSSSTLSVAIPRVELALGALDGVWRDEHPPFSADSYACLTAAELRLVAFNAMLSYGPAQPDTSTSSAALSPAPDTAIDITPSSKARLSLSMLQNTYSRALARASIQLRYHSDARTPINSFALVNILDAIRMASRCSILNSSQTCKGPAPNETRNVESSNNPSHPRSKEDKTPNFIIPVFSFENYVRPTDLSRGPLGSLVRVLASTPLRSHSTQIISDRHADGLRVRLAAVRALAALAPVILQQWFMEKMSHLGGDDTPQESMPPLGVSNWPDVDATITDSPKLEGTVASHLLLIIKVVAPYIERAGAMSLVELSLAELNRIANTFPFSVHLSLRRRVSQDFIPLLKFASLNAKGADGRPLMGETTKAHVLNLLTFEITGKNQVPRVPLLPEFLPLLLRVTRDIPHRPELVRSILKYVVARVRETRDNVEYLRVFTHSNQGYPLLVAIGMDHEANIESVVSAILQITYIAAGSGVILLQNGVAIGNLAIPGLLDAISLVTRHTSQVADKQNHRHLHSLGRSVVSTLHNISHQSARMILDHHAIDELIIALQDQRNHPSNSELQPRDTPGSSSKVKSPSRSNEYLINQLQALKNQRLSELVSLGATKENVQE</sequence>
<proteinExistence type="predicted"/>
<evidence type="ECO:0000313" key="4">
    <source>
        <dbReference type="EMBL" id="CAE6439803.1"/>
    </source>
</evidence>
<dbReference type="EMBL" id="CAJMWX010000949">
    <property type="protein sequence ID" value="CAE6439803.1"/>
    <property type="molecule type" value="Genomic_DNA"/>
</dbReference>
<feature type="transmembrane region" description="Helical" evidence="2">
    <location>
        <begin position="273"/>
        <end position="300"/>
    </location>
</feature>
<evidence type="ECO:0000256" key="1">
    <source>
        <dbReference type="SAM" id="MobiDB-lite"/>
    </source>
</evidence>
<dbReference type="AlphaFoldDB" id="A0A8H2Y145"/>
<evidence type="ECO:0000259" key="3">
    <source>
        <dbReference type="Pfam" id="PF20153"/>
    </source>
</evidence>
<dbReference type="Proteomes" id="UP000663888">
    <property type="component" value="Unassembled WGS sequence"/>
</dbReference>
<evidence type="ECO:0000256" key="2">
    <source>
        <dbReference type="SAM" id="Phobius"/>
    </source>
</evidence>
<feature type="domain" description="DUF6535" evidence="3">
    <location>
        <begin position="95"/>
        <end position="268"/>
    </location>
</feature>
<feature type="region of interest" description="Disordered" evidence="1">
    <location>
        <begin position="54"/>
        <end position="75"/>
    </location>
</feature>
<dbReference type="InterPro" id="IPR045338">
    <property type="entry name" value="DUF6535"/>
</dbReference>
<comment type="caution">
    <text evidence="4">The sequence shown here is derived from an EMBL/GenBank/DDBJ whole genome shotgun (WGS) entry which is preliminary data.</text>
</comment>
<evidence type="ECO:0000313" key="5">
    <source>
        <dbReference type="Proteomes" id="UP000663888"/>
    </source>
</evidence>
<feature type="region of interest" description="Disordered" evidence="1">
    <location>
        <begin position="1024"/>
        <end position="1049"/>
    </location>
</feature>
<dbReference type="Pfam" id="PF20153">
    <property type="entry name" value="DUF6535"/>
    <property type="match status" value="1"/>
</dbReference>
<keyword evidence="2" id="KW-1133">Transmembrane helix</keyword>
<reference evidence="4" key="1">
    <citation type="submission" date="2021-01" db="EMBL/GenBank/DDBJ databases">
        <authorList>
            <person name="Kaushik A."/>
        </authorList>
    </citation>
    <scope>NUCLEOTIDE SEQUENCE</scope>
    <source>
        <strain evidence="4">AG4-R118</strain>
    </source>
</reference>
<feature type="compositionally biased region" description="Polar residues" evidence="1">
    <location>
        <begin position="622"/>
        <end position="634"/>
    </location>
</feature>
<feature type="transmembrane region" description="Helical" evidence="2">
    <location>
        <begin position="238"/>
        <end position="267"/>
    </location>
</feature>
<feature type="transmembrane region" description="Helical" evidence="2">
    <location>
        <begin position="183"/>
        <end position="205"/>
    </location>
</feature>
<accession>A0A8H2Y145</accession>
<organism evidence="4 5">
    <name type="scientific">Rhizoctonia solani</name>
    <dbReference type="NCBI Taxonomy" id="456999"/>
    <lineage>
        <taxon>Eukaryota</taxon>
        <taxon>Fungi</taxon>
        <taxon>Dikarya</taxon>
        <taxon>Basidiomycota</taxon>
        <taxon>Agaricomycotina</taxon>
        <taxon>Agaricomycetes</taxon>
        <taxon>Cantharellales</taxon>
        <taxon>Ceratobasidiaceae</taxon>
        <taxon>Rhizoctonia</taxon>
    </lineage>
</organism>
<feature type="transmembrane region" description="Helical" evidence="2">
    <location>
        <begin position="119"/>
        <end position="136"/>
    </location>
</feature>
<name>A0A8H2Y145_9AGAM</name>
<gene>
    <name evidence="4" type="ORF">RDB_LOCUS48346</name>
</gene>
<feature type="region of interest" description="Disordered" evidence="1">
    <location>
        <begin position="611"/>
        <end position="642"/>
    </location>
</feature>
<keyword evidence="2" id="KW-0812">Transmembrane</keyword>